<dbReference type="OMA" id="CIRSMIN"/>
<dbReference type="STRING" id="244447.ENSCSEP00000028713"/>
<protein>
    <submittedName>
        <fullName evidence="2">Uncharacterized protein</fullName>
    </submittedName>
</protein>
<reference evidence="2" key="1">
    <citation type="submission" date="2025-08" db="UniProtKB">
        <authorList>
            <consortium name="Ensembl"/>
        </authorList>
    </citation>
    <scope>IDENTIFICATION</scope>
</reference>
<keyword evidence="1" id="KW-0732">Signal</keyword>
<sequence length="512" mass="56956">MLLWHLLGILLWAGSENEEVRAVGPIGTGDWTIPPRGWDETSALLTFPNTCKNNGTTKTKDLYFCYNHTRIHSTIRLRKSDFTIGGWTADLWQGYVWYLNSPGGKQAGSVWKDVFVNTGKWGSGSYGTSALAKNWTSRIQLQDSTDMLTLVVNTTQTPLDKPQGHGQHSDPPCDVIMLCIYRSSGLHEDPCVYVGFCPNITNETMNASSTVKQEGSLTVGPKTTSRIQPVMVNGWPSKDDWFMIATGISGMTNNWLIMMEQAANASGESCMVCMGPRPLLRIVPAPINKDCLITVMSQTVPSVNCTSWDDIFPVTKAVKHKPIFSSNVAQGNFTCVNIKGTKAPVSDAFIINRCKDTLDLDKNFKPVPRADIWWYCGDIRLFDKIPKNSSGVCALVTLILPVVIIPMSVGDLIEATNTIVPKEWSRHTQRDTSWQQANNPTYIDAIGVPRGVPDEYKLVDQVSAGFESSICWWCTIHKNADRINYIHYNVQRLSNWTQSSWHSKTASQSTCC</sequence>
<evidence type="ECO:0000256" key="1">
    <source>
        <dbReference type="SAM" id="SignalP"/>
    </source>
</evidence>
<dbReference type="GeneTree" id="ENSGT00530000064449"/>
<dbReference type="InterPro" id="IPR018154">
    <property type="entry name" value="TLV/ENV_coat_polyprotein"/>
</dbReference>
<proteinExistence type="predicted"/>
<accession>A0A3P8WMN6</accession>
<dbReference type="AlphaFoldDB" id="A0A3P8WMN6"/>
<feature type="signal peptide" evidence="1">
    <location>
        <begin position="1"/>
        <end position="22"/>
    </location>
</feature>
<keyword evidence="3" id="KW-1185">Reference proteome</keyword>
<evidence type="ECO:0000313" key="2">
    <source>
        <dbReference type="Ensembl" id="ENSCSEP00000028713.1"/>
    </source>
</evidence>
<name>A0A3P8WMN6_CYNSE</name>
<feature type="chain" id="PRO_5017960878" evidence="1">
    <location>
        <begin position="23"/>
        <end position="512"/>
    </location>
</feature>
<dbReference type="InParanoid" id="A0A3P8WMN6"/>
<dbReference type="PANTHER" id="PTHR10424:SF80">
    <property type="entry name" value="ENVELOPE GLYCOPROTEIN"/>
    <property type="match status" value="1"/>
</dbReference>
<organism evidence="2 3">
    <name type="scientific">Cynoglossus semilaevis</name>
    <name type="common">Tongue sole</name>
    <dbReference type="NCBI Taxonomy" id="244447"/>
    <lineage>
        <taxon>Eukaryota</taxon>
        <taxon>Metazoa</taxon>
        <taxon>Chordata</taxon>
        <taxon>Craniata</taxon>
        <taxon>Vertebrata</taxon>
        <taxon>Euteleostomi</taxon>
        <taxon>Actinopterygii</taxon>
        <taxon>Neopterygii</taxon>
        <taxon>Teleostei</taxon>
        <taxon>Neoteleostei</taxon>
        <taxon>Acanthomorphata</taxon>
        <taxon>Carangaria</taxon>
        <taxon>Pleuronectiformes</taxon>
        <taxon>Pleuronectoidei</taxon>
        <taxon>Cynoglossidae</taxon>
        <taxon>Cynoglossinae</taxon>
        <taxon>Cynoglossus</taxon>
    </lineage>
</organism>
<evidence type="ECO:0000313" key="3">
    <source>
        <dbReference type="Proteomes" id="UP000265120"/>
    </source>
</evidence>
<dbReference type="PANTHER" id="PTHR10424">
    <property type="entry name" value="VIRAL ENVELOPE PROTEIN"/>
    <property type="match status" value="1"/>
</dbReference>
<reference evidence="2" key="2">
    <citation type="submission" date="2025-09" db="UniProtKB">
        <authorList>
            <consortium name="Ensembl"/>
        </authorList>
    </citation>
    <scope>IDENTIFICATION</scope>
</reference>
<dbReference type="Proteomes" id="UP000265120">
    <property type="component" value="Unassembled WGS sequence"/>
</dbReference>
<dbReference type="Ensembl" id="ENSCSET00000029105.1">
    <property type="protein sequence ID" value="ENSCSEP00000028713.1"/>
    <property type="gene ID" value="ENSCSEG00000018386.1"/>
</dbReference>